<evidence type="ECO:0000313" key="2">
    <source>
        <dbReference type="Proteomes" id="UP000034750"/>
    </source>
</evidence>
<protein>
    <submittedName>
        <fullName evidence="1">Stage III sporulation protein AF</fullName>
    </submittedName>
</protein>
<dbReference type="PATRIC" id="fig|726.54.peg.608"/>
<evidence type="ECO:0000313" key="1">
    <source>
        <dbReference type="EMBL" id="KKZ59137.1"/>
    </source>
</evidence>
<comment type="caution">
    <text evidence="1">The sequence shown here is derived from an EMBL/GenBank/DDBJ whole genome shotgun (WGS) entry which is preliminary data.</text>
</comment>
<organism evidence="1 2">
    <name type="scientific">Haemophilus haemolyticus</name>
    <dbReference type="NCBI Taxonomy" id="726"/>
    <lineage>
        <taxon>Bacteria</taxon>
        <taxon>Pseudomonadati</taxon>
        <taxon>Pseudomonadota</taxon>
        <taxon>Gammaproteobacteria</taxon>
        <taxon>Pasteurellales</taxon>
        <taxon>Pasteurellaceae</taxon>
        <taxon>Haemophilus</taxon>
    </lineage>
</organism>
<accession>A0A0M3G803</accession>
<dbReference type="RefSeq" id="WP_046952905.1">
    <property type="nucleotide sequence ID" value="NZ_LCTK01000011.1"/>
</dbReference>
<gene>
    <name evidence="1" type="ORF">AAX18_03045</name>
</gene>
<dbReference type="Proteomes" id="UP000034750">
    <property type="component" value="Unassembled WGS sequence"/>
</dbReference>
<name>A0A0M3G803_HAEHA</name>
<proteinExistence type="predicted"/>
<reference evidence="1 2" key="1">
    <citation type="submission" date="2015-05" db="EMBL/GenBank/DDBJ databases">
        <title>Comparative analyses of the lipooligosaccharides from nottypeable Haemophilus influenzae and Haemophilus haemolyticus.</title>
        <authorList>
            <person name="Post D.M.B."/>
            <person name="Ketterer M.R."/>
            <person name="Coffin J.E."/>
            <person name="Reinders L.M."/>
            <person name="Munson R.S.Jr."/>
            <person name="Bair T.B."/>
            <person name="Murphy T.F."/>
            <person name="Foster E."/>
            <person name="Gibson B.W."/>
            <person name="Apicella M.A."/>
        </authorList>
    </citation>
    <scope>NUCLEOTIDE SEQUENCE [LARGE SCALE GENOMIC DNA]</scope>
    <source>
        <strain evidence="1 2">11P18</strain>
    </source>
</reference>
<sequence length="113" mass="13497">MILESKKTDFEFKVGEVYFGFGLFINLYLNKIYVLIRRPSDLTPVLEDLSQFNVINSNDILNWDKRIESNGLYINIQPMELNDFDWELYHSGDEEINNIFEEIYKNIKDKYGE</sequence>
<dbReference type="EMBL" id="LCTK01000011">
    <property type="protein sequence ID" value="KKZ59137.1"/>
    <property type="molecule type" value="Genomic_DNA"/>
</dbReference>
<dbReference type="AlphaFoldDB" id="A0A0M3G803"/>